<dbReference type="AlphaFoldDB" id="A0A075VSL6"/>
<proteinExistence type="predicted"/>
<reference evidence="2" key="2">
    <citation type="submission" date="2014-05" db="EMBL/GenBank/DDBJ databases">
        <title>Capsicum annuum strain Jeju mitochondrial DNA, complete genome.</title>
        <authorList>
            <person name="Jo Y.D."/>
            <person name="Choi Y."/>
            <person name="Kim D.-H."/>
            <person name="Kim B.-D."/>
            <person name="Kang B.-C."/>
        </authorList>
    </citation>
    <scope>NUCLEOTIDE SEQUENCE</scope>
</reference>
<keyword evidence="1" id="KW-0496">Mitochondrion</keyword>
<organism evidence="1">
    <name type="scientific">Capsicum annuum</name>
    <name type="common">Capsicum pepper</name>
    <dbReference type="NCBI Taxonomy" id="4072"/>
    <lineage>
        <taxon>Eukaryota</taxon>
        <taxon>Viridiplantae</taxon>
        <taxon>Streptophyta</taxon>
        <taxon>Embryophyta</taxon>
        <taxon>Tracheophyta</taxon>
        <taxon>Spermatophyta</taxon>
        <taxon>Magnoliopsida</taxon>
        <taxon>eudicotyledons</taxon>
        <taxon>Gunneridae</taxon>
        <taxon>Pentapetalae</taxon>
        <taxon>asterids</taxon>
        <taxon>lamiids</taxon>
        <taxon>Solanales</taxon>
        <taxon>Solanaceae</taxon>
        <taxon>Solanoideae</taxon>
        <taxon>Capsiceae</taxon>
        <taxon>Capsicum</taxon>
    </lineage>
</organism>
<dbReference type="EMBL" id="KJ865409">
    <property type="protein sequence ID" value="AIG89858.1"/>
    <property type="molecule type" value="Genomic_DNA"/>
</dbReference>
<dbReference type="KEGG" id="cann:19988976"/>
<accession>A0A075VSL6</accession>
<gene>
    <name evidence="1" type="primary">orf108a</name>
</gene>
<dbReference type="RefSeq" id="YP_009049653.1">
    <property type="nucleotide sequence ID" value="NC_024624.1"/>
</dbReference>
<geneLocation type="mitochondrion" evidence="1"/>
<reference evidence="1" key="1">
    <citation type="journal article" date="2014" name="BMC Genomics">
        <title>Extensive structural variations between mitochondrial genomes of CMS and normal peppers (Capsicum annuum L.) revealed by complete nucleotide sequencing.</title>
        <authorList>
            <person name="Jo Y.D."/>
            <person name="Choi Y."/>
            <person name="Kim D.H."/>
            <person name="Kim B.D."/>
            <person name="Kang B.C."/>
        </authorList>
    </citation>
    <scope>NUCLEOTIDE SEQUENCE</scope>
</reference>
<evidence type="ECO:0000313" key="2">
    <source>
        <dbReference type="EMBL" id="AIG90011.1"/>
    </source>
</evidence>
<dbReference type="GeneID" id="19988976"/>
<name>A0A075VSL6_CAPAN</name>
<accession>A0A1U8QCQ6</accession>
<dbReference type="OrthoDB" id="10306503at2759"/>
<evidence type="ECO:0000313" key="1">
    <source>
        <dbReference type="EMBL" id="AIG89858.1"/>
    </source>
</evidence>
<protein>
    <submittedName>
        <fullName evidence="1">Uncharacterized protein</fullName>
    </submittedName>
</protein>
<dbReference type="EMBL" id="KJ865410">
    <property type="protein sequence ID" value="AIG90011.1"/>
    <property type="molecule type" value="Genomic_DNA"/>
</dbReference>
<sequence length="108" mass="12240">MPREPELLFSFPYPYITVSTLKAIAFQVERLFKSVLSRLLVSKCLGPCLSFPTISAECFVPLLLGELLRSSLSLSILKHFRLELYSFELATLLDLSFQTHSLSLLKQS</sequence>